<feature type="signal peptide" evidence="16">
    <location>
        <begin position="1"/>
        <end position="23"/>
    </location>
</feature>
<feature type="domain" description="GAIN-B" evidence="17">
    <location>
        <begin position="713"/>
        <end position="880"/>
    </location>
</feature>
<evidence type="ECO:0000259" key="18">
    <source>
        <dbReference type="PROSITE" id="PS50227"/>
    </source>
</evidence>
<evidence type="ECO:0000256" key="16">
    <source>
        <dbReference type="SAM" id="SignalP"/>
    </source>
</evidence>
<keyword evidence="11" id="KW-1015">Disulfide bond</keyword>
<feature type="transmembrane region" description="Helical" evidence="15">
    <location>
        <begin position="923"/>
        <end position="942"/>
    </location>
</feature>
<dbReference type="GO" id="GO:0016525">
    <property type="term" value="P:negative regulation of angiogenesis"/>
    <property type="evidence" value="ECO:0007669"/>
    <property type="project" value="InterPro"/>
</dbReference>
<evidence type="ECO:0000256" key="15">
    <source>
        <dbReference type="SAM" id="Phobius"/>
    </source>
</evidence>
<dbReference type="InterPro" id="IPR000884">
    <property type="entry name" value="TSP1_rpt"/>
</dbReference>
<evidence type="ECO:0000256" key="1">
    <source>
        <dbReference type="ARBA" id="ARBA00004141"/>
    </source>
</evidence>
<dbReference type="InterPro" id="IPR008077">
    <property type="entry name" value="GPCR_2_brain_angio_inhib"/>
</dbReference>
<evidence type="ECO:0000256" key="3">
    <source>
        <dbReference type="ARBA" id="ARBA00022525"/>
    </source>
</evidence>
<dbReference type="PROSITE" id="PS50221">
    <property type="entry name" value="GAIN_B"/>
    <property type="match status" value="1"/>
</dbReference>
<evidence type="ECO:0000256" key="12">
    <source>
        <dbReference type="ARBA" id="ARBA00023170"/>
    </source>
</evidence>
<evidence type="ECO:0000259" key="19">
    <source>
        <dbReference type="PROSITE" id="PS50261"/>
    </source>
</evidence>
<keyword evidence="13" id="KW-0325">Glycoprotein</keyword>
<keyword evidence="4" id="KW-0597">Phosphoprotein</keyword>
<evidence type="ECO:0000256" key="14">
    <source>
        <dbReference type="ARBA" id="ARBA00023224"/>
    </source>
</evidence>
<dbReference type="InterPro" id="IPR017981">
    <property type="entry name" value="GPCR_2-like_7TM"/>
</dbReference>
<dbReference type="InterPro" id="IPR000203">
    <property type="entry name" value="GPS"/>
</dbReference>
<feature type="domain" description="G-protein coupled receptors family 2 profile 1" evidence="18">
    <location>
        <begin position="530"/>
        <end position="600"/>
    </location>
</feature>
<comment type="subcellular location">
    <subcellularLocation>
        <location evidence="1">Membrane</location>
        <topology evidence="1">Multi-pass membrane protein</topology>
    </subcellularLocation>
    <subcellularLocation>
        <location evidence="2">Secreted</location>
    </subcellularLocation>
</comment>
<dbReference type="PROSITE" id="PS50261">
    <property type="entry name" value="G_PROTEIN_RECEP_F2_4"/>
    <property type="match status" value="1"/>
</dbReference>
<sequence>MAWSPLAGPCVAFLLVLFGLTSCTPSGPASATCATLEQSRFFGVFSSTTTFPSSPCSWTLQNPDPRRYTVYMKITKPTDSCVPRQIRTFQFDSFIETSRTYLGMESFDEVVRLCDASTTVTYLESTKQFLQIRKVAPRIGLEVAAESDVNDFKAEFLVVGKRNPSMPACQMLCQWLEKCLSSSTHDYPCGIMNTPCQCWEAPKRKPGSCYRGGVYVENYSCLRLSCFPTSHSAAEGWAGWGRWSACSQECDGGVQVRSRGCQPEEEVCEGTVEEGRACNPHAFHFPTGKERNRSQGLRAIIGSRREGDSNPGVVATQTDAKNDEWSSWSACSVTCGEGWQSRTRLCATSSFTTQCTGPLRENRPCNNTVVCPVDGAWDEWTPWSLCSSTCGRGYRDRSRSCKQPKNGGEPCRGPTKQTKFCNIAVCPVDGAWNEWTAWSACSASCSNGTMQRTRECNGPSYGGSECHGGWKETANCFLKDCPVDGRWHSWSSWSSCSKTCGGGVQQRQRVCEGPFFGGEPCPGEKQEQKRCNEKRCPEPHEICSEQNTGDVVWKKTAAGEMAAISCPTDASGMILRRCTLDAVGLASWENPTYIKCVSKNYQNIQMLSRDYISKVQQGQSVDGVAEVISRLRFASDDGTKYSGDLLLSNADVVVRKHFYIKILIFKYKIINLLKEEHRDKWEEVQLMGASVKEFFRLVEDFVNMIGMQMSGFQDVYEVTENLVLSIHKRPATEHTNFTFPVKGWRGMLDWVRTSEEKISVCLSFPDGSDAFVTGIVLYRNLAPILSFQSNTSLLNSKVVSVIVNPSTSFLSSPVEIEFPHLHNGTMNETCLSWDESDASSLLGSWSARSCRSVPVHSFRTKCVCDSVSTFAILARINLDSIMDKALLPSVTLIVGCGVSSLTLLLLIIIYVSVWKYIRSERSVILINFCLSIICSNALILVGQTQARNKVVCTLVAALLHFFFLSSFCWVLTEAWQSYMAVTGRLRNRIIRKRFLCLGWGLPALVVGISVGFTKAKGYGTVNYCWLSLEGGLLYSFVGPAAAVVLSITVELLCGSASAGPHLDVCRPGHHRPPLSALPDPLRRVRLSGGCCLLYGFSL</sequence>
<dbReference type="SMART" id="SM00008">
    <property type="entry name" value="HormR"/>
    <property type="match status" value="1"/>
</dbReference>
<dbReference type="InterPro" id="IPR057244">
    <property type="entry name" value="GAIN_B"/>
</dbReference>
<keyword evidence="21" id="KW-1185">Reference proteome</keyword>
<keyword evidence="3" id="KW-0964">Secreted</keyword>
<dbReference type="Gene3D" id="2.60.220.50">
    <property type="match status" value="1"/>
</dbReference>
<keyword evidence="14" id="KW-0807">Transducer</keyword>
<protein>
    <submittedName>
        <fullName evidence="20">Adhesion G protein-coupled receptor B1</fullName>
    </submittedName>
</protein>
<keyword evidence="12" id="KW-0675">Receptor</keyword>
<dbReference type="PANTHER" id="PTHR10239:SF32">
    <property type="entry name" value="ADHESION G PROTEIN-COUPLED RECEPTOR B2"/>
    <property type="match status" value="1"/>
</dbReference>
<dbReference type="GeneTree" id="ENSGT00940000157432"/>
<feature type="transmembrane region" description="Helical" evidence="15">
    <location>
        <begin position="993"/>
        <end position="1012"/>
    </location>
</feature>
<evidence type="ECO:0000256" key="6">
    <source>
        <dbReference type="ARBA" id="ARBA00022729"/>
    </source>
</evidence>
<dbReference type="Gene3D" id="2.20.100.10">
    <property type="entry name" value="Thrombospondin type-1 (TSP1) repeat"/>
    <property type="match status" value="5"/>
</dbReference>
<keyword evidence="8 15" id="KW-1133">Transmembrane helix</keyword>
<dbReference type="Proteomes" id="UP000265120">
    <property type="component" value="Chromosome 18"/>
</dbReference>
<evidence type="ECO:0000313" key="21">
    <source>
        <dbReference type="Proteomes" id="UP000265120"/>
    </source>
</evidence>
<feature type="transmembrane region" description="Helical" evidence="15">
    <location>
        <begin position="954"/>
        <end position="972"/>
    </location>
</feature>
<dbReference type="SMART" id="SM00303">
    <property type="entry name" value="GPS"/>
    <property type="match status" value="1"/>
</dbReference>
<dbReference type="GO" id="GO:0005886">
    <property type="term" value="C:plasma membrane"/>
    <property type="evidence" value="ECO:0007669"/>
    <property type="project" value="UniProtKB-SubCell"/>
</dbReference>
<dbReference type="SUPFAM" id="SSF82895">
    <property type="entry name" value="TSP-1 type 1 repeat"/>
    <property type="match status" value="5"/>
</dbReference>
<keyword evidence="7" id="KW-0677">Repeat</keyword>
<dbReference type="Pfam" id="PF02793">
    <property type="entry name" value="HRM"/>
    <property type="match status" value="1"/>
</dbReference>
<dbReference type="FunFam" id="1.20.1070.10:FF:000406">
    <property type="entry name" value="Adhesion G protein-coupled receptor B1"/>
    <property type="match status" value="1"/>
</dbReference>
<organism evidence="20 21">
    <name type="scientific">Cynoglossus semilaevis</name>
    <name type="common">Tongue sole</name>
    <dbReference type="NCBI Taxonomy" id="244447"/>
    <lineage>
        <taxon>Eukaryota</taxon>
        <taxon>Metazoa</taxon>
        <taxon>Chordata</taxon>
        <taxon>Craniata</taxon>
        <taxon>Vertebrata</taxon>
        <taxon>Euteleostomi</taxon>
        <taxon>Actinopterygii</taxon>
        <taxon>Neopterygii</taxon>
        <taxon>Teleostei</taxon>
        <taxon>Neoteleostei</taxon>
        <taxon>Acanthomorphata</taxon>
        <taxon>Carangaria</taxon>
        <taxon>Pleuronectiformes</taxon>
        <taxon>Pleuronectoidei</taxon>
        <taxon>Cynoglossidae</taxon>
        <taxon>Cynoglossinae</taxon>
        <taxon>Cynoglossus</taxon>
    </lineage>
</organism>
<dbReference type="InterPro" id="IPR051867">
    <property type="entry name" value="Angio_Inhib/Adhesion_GPCR"/>
</dbReference>
<dbReference type="FunFam" id="2.20.100.10:FF:000003">
    <property type="entry name" value="Adhesion G protein-coupled receptor B2"/>
    <property type="match status" value="2"/>
</dbReference>
<dbReference type="SMART" id="SM00209">
    <property type="entry name" value="TSP1"/>
    <property type="match status" value="5"/>
</dbReference>
<dbReference type="Gene3D" id="1.25.40.610">
    <property type="match status" value="1"/>
</dbReference>
<dbReference type="InterPro" id="IPR036383">
    <property type="entry name" value="TSP1_rpt_sf"/>
</dbReference>
<dbReference type="InterPro" id="IPR001879">
    <property type="entry name" value="GPCR_2_extracellular_dom"/>
</dbReference>
<evidence type="ECO:0000256" key="10">
    <source>
        <dbReference type="ARBA" id="ARBA00023136"/>
    </source>
</evidence>
<keyword evidence="6 16" id="KW-0732">Signal</keyword>
<dbReference type="InterPro" id="IPR000832">
    <property type="entry name" value="GPCR_2_secretin-like"/>
</dbReference>
<dbReference type="GO" id="GO:0005576">
    <property type="term" value="C:extracellular region"/>
    <property type="evidence" value="ECO:0007669"/>
    <property type="project" value="UniProtKB-SubCell"/>
</dbReference>
<dbReference type="SUPFAM" id="SSF81321">
    <property type="entry name" value="Family A G protein-coupled receptor-like"/>
    <property type="match status" value="1"/>
</dbReference>
<evidence type="ECO:0000313" key="20">
    <source>
        <dbReference type="Ensembl" id="ENSCSEP00000012695.1"/>
    </source>
</evidence>
<evidence type="ECO:0000256" key="7">
    <source>
        <dbReference type="ARBA" id="ARBA00022737"/>
    </source>
</evidence>
<evidence type="ECO:0000256" key="4">
    <source>
        <dbReference type="ARBA" id="ARBA00022553"/>
    </source>
</evidence>
<dbReference type="Ensembl" id="ENSCSET00000012848.1">
    <property type="protein sequence ID" value="ENSCSEP00000012695.1"/>
    <property type="gene ID" value="ENSCSEG00000008104.1"/>
</dbReference>
<keyword evidence="10 15" id="KW-0472">Membrane</keyword>
<evidence type="ECO:0000256" key="11">
    <source>
        <dbReference type="ARBA" id="ARBA00023157"/>
    </source>
</evidence>
<dbReference type="PRINTS" id="PR01705">
    <property type="entry name" value="TSP1REPEAT"/>
</dbReference>
<keyword evidence="9" id="KW-0297">G-protein coupled receptor</keyword>
<dbReference type="InterPro" id="IPR046338">
    <property type="entry name" value="GAIN_dom_sf"/>
</dbReference>
<dbReference type="PROSITE" id="PS50092">
    <property type="entry name" value="TSP1"/>
    <property type="match status" value="5"/>
</dbReference>
<dbReference type="FunFam" id="2.20.100.10:FF:000004">
    <property type="entry name" value="Adhesion G protein-coupled receptor B2"/>
    <property type="match status" value="2"/>
</dbReference>
<evidence type="ECO:0000256" key="8">
    <source>
        <dbReference type="ARBA" id="ARBA00022989"/>
    </source>
</evidence>
<reference evidence="20" key="2">
    <citation type="submission" date="2025-08" db="UniProtKB">
        <authorList>
            <consortium name="Ensembl"/>
        </authorList>
    </citation>
    <scope>IDENTIFICATION</scope>
</reference>
<evidence type="ECO:0000256" key="2">
    <source>
        <dbReference type="ARBA" id="ARBA00004613"/>
    </source>
</evidence>
<feature type="transmembrane region" description="Helical" evidence="15">
    <location>
        <begin position="885"/>
        <end position="911"/>
    </location>
</feature>
<dbReference type="AlphaFoldDB" id="A0A3P8VJT0"/>
<feature type="chain" id="PRO_5018008316" evidence="16">
    <location>
        <begin position="24"/>
        <end position="1098"/>
    </location>
</feature>
<keyword evidence="5 15" id="KW-0812">Transmembrane</keyword>
<feature type="transmembrane region" description="Helical" evidence="15">
    <location>
        <begin position="1032"/>
        <end position="1053"/>
    </location>
</feature>
<dbReference type="PROSITE" id="PS50227">
    <property type="entry name" value="G_PROTEIN_RECEP_F2_3"/>
    <property type="match status" value="1"/>
</dbReference>
<dbReference type="Pfam" id="PF00002">
    <property type="entry name" value="7tm_2"/>
    <property type="match status" value="1"/>
</dbReference>
<dbReference type="InterPro" id="IPR043838">
    <property type="entry name" value="AGRB_N"/>
</dbReference>
<dbReference type="GO" id="GO:0004930">
    <property type="term" value="F:G protein-coupled receptor activity"/>
    <property type="evidence" value="ECO:0007669"/>
    <property type="project" value="UniProtKB-KW"/>
</dbReference>
<dbReference type="InterPro" id="IPR036445">
    <property type="entry name" value="GPCR_2_extracell_dom_sf"/>
</dbReference>
<proteinExistence type="predicted"/>
<dbReference type="GO" id="GO:0007166">
    <property type="term" value="P:cell surface receptor signaling pathway"/>
    <property type="evidence" value="ECO:0007669"/>
    <property type="project" value="InterPro"/>
</dbReference>
<name>A0A3P8VJT0_CYNSE</name>
<dbReference type="Gene3D" id="4.10.1240.10">
    <property type="entry name" value="GPCR, family 2, extracellular hormone receptor domain"/>
    <property type="match status" value="1"/>
</dbReference>
<feature type="domain" description="G-protein coupled receptors family 2 profile 2" evidence="19">
    <location>
        <begin position="888"/>
        <end position="1052"/>
    </location>
</feature>
<reference evidence="20" key="3">
    <citation type="submission" date="2025-09" db="UniProtKB">
        <authorList>
            <consortium name="Ensembl"/>
        </authorList>
    </citation>
    <scope>IDENTIFICATION</scope>
</reference>
<dbReference type="Pfam" id="PF00090">
    <property type="entry name" value="TSP_1"/>
    <property type="match status" value="5"/>
</dbReference>
<accession>A0A3P8VJT0</accession>
<reference evidence="20 21" key="1">
    <citation type="journal article" date="2014" name="Nat. Genet.">
        <title>Whole-genome sequence of a flatfish provides insights into ZW sex chromosome evolution and adaptation to a benthic lifestyle.</title>
        <authorList>
            <person name="Chen S."/>
            <person name="Zhang G."/>
            <person name="Shao C."/>
            <person name="Huang Q."/>
            <person name="Liu G."/>
            <person name="Zhang P."/>
            <person name="Song W."/>
            <person name="An N."/>
            <person name="Chalopin D."/>
            <person name="Volff J.N."/>
            <person name="Hong Y."/>
            <person name="Li Q."/>
            <person name="Sha Z."/>
            <person name="Zhou H."/>
            <person name="Xie M."/>
            <person name="Yu Q."/>
            <person name="Liu Y."/>
            <person name="Xiang H."/>
            <person name="Wang N."/>
            <person name="Wu K."/>
            <person name="Yang C."/>
            <person name="Zhou Q."/>
            <person name="Liao X."/>
            <person name="Yang L."/>
            <person name="Hu Q."/>
            <person name="Zhang J."/>
            <person name="Meng L."/>
            <person name="Jin L."/>
            <person name="Tian Y."/>
            <person name="Lian J."/>
            <person name="Yang J."/>
            <person name="Miao G."/>
            <person name="Liu S."/>
            <person name="Liang Z."/>
            <person name="Yan F."/>
            <person name="Li Y."/>
            <person name="Sun B."/>
            <person name="Zhang H."/>
            <person name="Zhang J."/>
            <person name="Zhu Y."/>
            <person name="Du M."/>
            <person name="Zhao Y."/>
            <person name="Schartl M."/>
            <person name="Tang Q."/>
            <person name="Wang J."/>
        </authorList>
    </citation>
    <scope>NUCLEOTIDE SEQUENCE</scope>
</reference>
<dbReference type="SUPFAM" id="SSF111418">
    <property type="entry name" value="Hormone receptor domain"/>
    <property type="match status" value="1"/>
</dbReference>
<dbReference type="PANTHER" id="PTHR10239">
    <property type="entry name" value="ISTHMIN-2"/>
    <property type="match status" value="1"/>
</dbReference>
<dbReference type="Gene3D" id="1.20.1070.10">
    <property type="entry name" value="Rhodopsin 7-helix transmembrane proteins"/>
    <property type="match status" value="1"/>
</dbReference>
<evidence type="ECO:0000256" key="5">
    <source>
        <dbReference type="ARBA" id="ARBA00022692"/>
    </source>
</evidence>
<dbReference type="Pfam" id="PF19188">
    <property type="entry name" value="AGRB_N"/>
    <property type="match status" value="1"/>
</dbReference>
<evidence type="ECO:0000256" key="13">
    <source>
        <dbReference type="ARBA" id="ARBA00023180"/>
    </source>
</evidence>
<evidence type="ECO:0000256" key="9">
    <source>
        <dbReference type="ARBA" id="ARBA00023040"/>
    </source>
</evidence>
<dbReference type="PRINTS" id="PR01694">
    <property type="entry name" value="BAIPRECURSOR"/>
</dbReference>
<evidence type="ECO:0000259" key="17">
    <source>
        <dbReference type="PROSITE" id="PS50221"/>
    </source>
</evidence>